<dbReference type="STRING" id="926562.Oweho_2881"/>
<dbReference type="InterPro" id="IPR054261">
    <property type="entry name" value="DUF6992"/>
</dbReference>
<reference evidence="2 3" key="1">
    <citation type="journal article" date="2012" name="Stand. Genomic Sci.">
        <title>Genome sequence of the orange-pigmented seawater bacterium Owenweeksia hongkongensis type strain (UST20020801(T)).</title>
        <authorList>
            <person name="Riedel T."/>
            <person name="Held B."/>
            <person name="Nolan M."/>
            <person name="Lucas S."/>
            <person name="Lapidus A."/>
            <person name="Tice H."/>
            <person name="Del Rio T.G."/>
            <person name="Cheng J.F."/>
            <person name="Han C."/>
            <person name="Tapia R."/>
            <person name="Goodwin L.A."/>
            <person name="Pitluck S."/>
            <person name="Liolios K."/>
            <person name="Mavromatis K."/>
            <person name="Pagani I."/>
            <person name="Ivanova N."/>
            <person name="Mikhailova N."/>
            <person name="Pati A."/>
            <person name="Chen A."/>
            <person name="Palaniappan K."/>
            <person name="Rohde M."/>
            <person name="Tindall B.J."/>
            <person name="Detter J.C."/>
            <person name="Goker M."/>
            <person name="Woyke T."/>
            <person name="Bristow J."/>
            <person name="Eisen J.A."/>
            <person name="Markowitz V."/>
            <person name="Hugenholtz P."/>
            <person name="Klenk H.P."/>
            <person name="Kyrpides N.C."/>
        </authorList>
    </citation>
    <scope>NUCLEOTIDE SEQUENCE</scope>
    <source>
        <strain evidence="3">DSM 17368 / JCM 12287 / NRRL B-23963</strain>
    </source>
</reference>
<organism evidence="2 3">
    <name type="scientific">Owenweeksia hongkongensis (strain DSM 17368 / CIP 108786 / JCM 12287 / NRRL B-23963 / UST20020801)</name>
    <dbReference type="NCBI Taxonomy" id="926562"/>
    <lineage>
        <taxon>Bacteria</taxon>
        <taxon>Pseudomonadati</taxon>
        <taxon>Bacteroidota</taxon>
        <taxon>Flavobacteriia</taxon>
        <taxon>Flavobacteriales</taxon>
        <taxon>Owenweeksiaceae</taxon>
        <taxon>Owenweeksia</taxon>
    </lineage>
</organism>
<keyword evidence="3" id="KW-1185">Reference proteome</keyword>
<sequence>MRHFLFLLLITLSLSGIAQDFSTTQFNQSKNKITKNGMWVLGGWGTANIVGSGIGAFTTTGETQAFHQMNVGWGIINTGLAALSLAGNKNAKTDLSQVETVKQLEATKRIFLVNAALDVAYMATGTYMIEKSKSVDDIKRSDLLSGFGKSFILQGAGLMIFDAIMYAAHTRNGNRKLYNNISGLSIGPSGFYVAVSF</sequence>
<feature type="signal peptide" evidence="1">
    <location>
        <begin position="1"/>
        <end position="18"/>
    </location>
</feature>
<dbReference type="Pfam" id="PF22503">
    <property type="entry name" value="DUF6992"/>
    <property type="match status" value="1"/>
</dbReference>
<dbReference type="RefSeq" id="WP_014203188.1">
    <property type="nucleotide sequence ID" value="NC_016599.1"/>
</dbReference>
<gene>
    <name evidence="2" type="ordered locus">Oweho_2881</name>
</gene>
<dbReference type="OrthoDB" id="1122568at2"/>
<dbReference type="AlphaFoldDB" id="G8R196"/>
<dbReference type="eggNOG" id="ENOG5032RZA">
    <property type="taxonomic scope" value="Bacteria"/>
</dbReference>
<accession>G8R196</accession>
<evidence type="ECO:0000256" key="1">
    <source>
        <dbReference type="SAM" id="SignalP"/>
    </source>
</evidence>
<name>G8R196_OWEHD</name>
<evidence type="ECO:0008006" key="4">
    <source>
        <dbReference type="Google" id="ProtNLM"/>
    </source>
</evidence>
<dbReference type="EMBL" id="CP003156">
    <property type="protein sequence ID" value="AEV33839.1"/>
    <property type="molecule type" value="Genomic_DNA"/>
</dbReference>
<keyword evidence="1" id="KW-0732">Signal</keyword>
<evidence type="ECO:0000313" key="2">
    <source>
        <dbReference type="EMBL" id="AEV33839.1"/>
    </source>
</evidence>
<evidence type="ECO:0000313" key="3">
    <source>
        <dbReference type="Proteomes" id="UP000005631"/>
    </source>
</evidence>
<proteinExistence type="predicted"/>
<feature type="chain" id="PRO_5003515493" description="DUF5683 domain-containing protein" evidence="1">
    <location>
        <begin position="19"/>
        <end position="197"/>
    </location>
</feature>
<protein>
    <recommendedName>
        <fullName evidence="4">DUF5683 domain-containing protein</fullName>
    </recommendedName>
</protein>
<dbReference type="HOGENOM" id="CLU_117072_0_0_10"/>
<dbReference type="KEGG" id="oho:Oweho_2881"/>
<dbReference type="Proteomes" id="UP000005631">
    <property type="component" value="Chromosome"/>
</dbReference>